<comment type="caution">
    <text evidence="1">The sequence shown here is derived from an EMBL/GenBank/DDBJ whole genome shotgun (WGS) entry which is preliminary data.</text>
</comment>
<keyword evidence="2" id="KW-1185">Reference proteome</keyword>
<evidence type="ECO:0000313" key="1">
    <source>
        <dbReference type="EMBL" id="KAF3031283.1"/>
    </source>
</evidence>
<protein>
    <submittedName>
        <fullName evidence="1">Uncharacterized protein</fullName>
    </submittedName>
</protein>
<dbReference type="EMBL" id="SWKV01000169">
    <property type="protein sequence ID" value="KAF3031283.1"/>
    <property type="molecule type" value="Genomic_DNA"/>
</dbReference>
<dbReference type="AlphaFoldDB" id="A0A9P4WFY2"/>
<reference evidence="1" key="1">
    <citation type="submission" date="2019-04" db="EMBL/GenBank/DDBJ databases">
        <title>Sequencing of skin fungus with MAO and IRED activity.</title>
        <authorList>
            <person name="Marsaioli A.J."/>
            <person name="Bonatto J.M.C."/>
            <person name="Reis Junior O."/>
        </authorList>
    </citation>
    <scope>NUCLEOTIDE SEQUENCE</scope>
    <source>
        <strain evidence="1">28M1</strain>
    </source>
</reference>
<sequence length="241" mass="27067">MRKKVLMFQGEFDKLRIMDVIDDPFFSYPKSYSQDLKCLLTDVFGIGSATEPQGMSEVSQDGYSYYLVQALAGAALKSWVFESNFETHHFAQTELHVRFCDNLKLICDPSKVFTLDRAYHMSIIRDPVFSREGVEGTVVQLGKRFAEAFRPIIKTVMLRAEMLVDENDYELLWPKAGSPFSRDEMETSRDICNSASAIVRLPLCPGFKMIPKEKATIRYTGLTVAATGNAGAKCVAKALVC</sequence>
<gene>
    <name evidence="1" type="ORF">E8E12_001545</name>
</gene>
<proteinExistence type="predicted"/>
<organism evidence="1 2">
    <name type="scientific">Didymella heteroderae</name>
    <dbReference type="NCBI Taxonomy" id="1769908"/>
    <lineage>
        <taxon>Eukaryota</taxon>
        <taxon>Fungi</taxon>
        <taxon>Dikarya</taxon>
        <taxon>Ascomycota</taxon>
        <taxon>Pezizomycotina</taxon>
        <taxon>Dothideomycetes</taxon>
        <taxon>Pleosporomycetidae</taxon>
        <taxon>Pleosporales</taxon>
        <taxon>Pleosporineae</taxon>
        <taxon>Didymellaceae</taxon>
        <taxon>Didymella</taxon>
    </lineage>
</organism>
<dbReference type="OrthoDB" id="303107at2759"/>
<evidence type="ECO:0000313" key="2">
    <source>
        <dbReference type="Proteomes" id="UP000758155"/>
    </source>
</evidence>
<name>A0A9P4WFY2_9PLEO</name>
<dbReference type="Proteomes" id="UP000758155">
    <property type="component" value="Unassembled WGS sequence"/>
</dbReference>
<accession>A0A9P4WFY2</accession>